<dbReference type="Gene3D" id="3.30.413.10">
    <property type="entry name" value="Sulfite Reductase Hemoprotein, domain 1"/>
    <property type="match status" value="2"/>
</dbReference>
<evidence type="ECO:0000256" key="1">
    <source>
        <dbReference type="ARBA" id="ARBA00022485"/>
    </source>
</evidence>
<evidence type="ECO:0000256" key="3">
    <source>
        <dbReference type="ARBA" id="ARBA00022723"/>
    </source>
</evidence>
<keyword evidence="6" id="KW-0411">Iron-sulfur</keyword>
<evidence type="ECO:0000256" key="6">
    <source>
        <dbReference type="ARBA" id="ARBA00023014"/>
    </source>
</evidence>
<evidence type="ECO:0000259" key="8">
    <source>
        <dbReference type="Pfam" id="PF03460"/>
    </source>
</evidence>
<dbReference type="GO" id="GO:0020037">
    <property type="term" value="F:heme binding"/>
    <property type="evidence" value="ECO:0007669"/>
    <property type="project" value="InterPro"/>
</dbReference>
<evidence type="ECO:0000259" key="7">
    <source>
        <dbReference type="Pfam" id="PF01077"/>
    </source>
</evidence>
<dbReference type="InterPro" id="IPR006066">
    <property type="entry name" value="NO2/SO3_Rdtase_FeS/sirohaem_BS"/>
</dbReference>
<keyword evidence="4" id="KW-0560">Oxidoreductase</keyword>
<organism evidence="9 10">
    <name type="scientific">Flavobacterium soyangense</name>
    <dbReference type="NCBI Taxonomy" id="2023265"/>
    <lineage>
        <taxon>Bacteria</taxon>
        <taxon>Pseudomonadati</taxon>
        <taxon>Bacteroidota</taxon>
        <taxon>Flavobacteriia</taxon>
        <taxon>Flavobacteriales</taxon>
        <taxon>Flavobacteriaceae</taxon>
        <taxon>Flavobacterium</taxon>
    </lineage>
</organism>
<evidence type="ECO:0000256" key="4">
    <source>
        <dbReference type="ARBA" id="ARBA00023002"/>
    </source>
</evidence>
<dbReference type="Proteomes" id="UP000646211">
    <property type="component" value="Unassembled WGS sequence"/>
</dbReference>
<evidence type="ECO:0000256" key="2">
    <source>
        <dbReference type="ARBA" id="ARBA00022617"/>
    </source>
</evidence>
<dbReference type="EMBL" id="JADHEC010000007">
    <property type="protein sequence ID" value="MBF2707947.1"/>
    <property type="molecule type" value="Genomic_DNA"/>
</dbReference>
<comment type="caution">
    <text evidence="9">The sequence shown here is derived from an EMBL/GenBank/DDBJ whole genome shotgun (WGS) entry which is preliminary data.</text>
</comment>
<dbReference type="InterPro" id="IPR005117">
    <property type="entry name" value="NiRdtase/SiRdtase_haem-b_fer"/>
</dbReference>
<keyword evidence="1" id="KW-0004">4Fe-4S</keyword>
<accession>A0A930U9G1</accession>
<dbReference type="SUPFAM" id="SSF56014">
    <property type="entry name" value="Nitrite and sulphite reductase 4Fe-4S domain-like"/>
    <property type="match status" value="2"/>
</dbReference>
<dbReference type="InterPro" id="IPR051329">
    <property type="entry name" value="NIR_SIR_4Fe-4S"/>
</dbReference>
<dbReference type="InterPro" id="IPR045854">
    <property type="entry name" value="NO2/SO3_Rdtase_4Fe4S_sf"/>
</dbReference>
<dbReference type="Pfam" id="PF01077">
    <property type="entry name" value="NIR_SIR"/>
    <property type="match status" value="2"/>
</dbReference>
<keyword evidence="3" id="KW-0479">Metal-binding</keyword>
<dbReference type="Gene3D" id="3.90.480.10">
    <property type="entry name" value="Sulfite Reductase Hemoprotein,Domain 2"/>
    <property type="match status" value="1"/>
</dbReference>
<keyword evidence="5" id="KW-0408">Iron</keyword>
<dbReference type="AlphaFoldDB" id="A0A930U9G1"/>
<feature type="domain" description="Nitrite/sulphite reductase 4Fe-4S" evidence="7">
    <location>
        <begin position="122"/>
        <end position="273"/>
    </location>
</feature>
<dbReference type="GO" id="GO:0016491">
    <property type="term" value="F:oxidoreductase activity"/>
    <property type="evidence" value="ECO:0007669"/>
    <property type="project" value="UniProtKB-KW"/>
</dbReference>
<evidence type="ECO:0000256" key="5">
    <source>
        <dbReference type="ARBA" id="ARBA00023004"/>
    </source>
</evidence>
<evidence type="ECO:0000313" key="10">
    <source>
        <dbReference type="Proteomes" id="UP000646211"/>
    </source>
</evidence>
<feature type="domain" description="Nitrite/Sulfite reductase ferredoxin-like" evidence="8">
    <location>
        <begin position="47"/>
        <end position="113"/>
    </location>
</feature>
<keyword evidence="2" id="KW-0349">Heme</keyword>
<sequence length="696" mass="77931">MQSFRTEIEDPIVQKDIIDLERKIALFRDGKIDDERFRSLRLARGVYGQRQEGVQMIRIKLPFGKVSSEQLVRISDVSDEYSRGRLHITTRQDIQIHYVSLDRTPELWAELEKSDITLREACGNTVRNITASETAGIDVDEPFDVSPYAHALFQFFLRNPVCQEMGRKFKISFSSSDKDSALSYLHDLGFIPKIVNGERGFKVMLGGGLGSQPHHAELLSEFIPVNQIIPTTEGVLRIFDRFGERNKRLKARMKFLIKDLGRDAFLKLVEEEKEALSYQTVEIDTTAFDAPIATPLLVAPKVVIEDVAAFEVWKNSNVIKQKQAGYVAIGIKVSLGDFYTDKARLLAELIKNFGANELRFSLRQDILIRHIKEEDLAFFYQELAKLDFVSLGYNSTADITACPGTDTCNLGIASSTGIATELERVLATEYPQYFNNKEIAIKISGCMNACGQHNMAHIGFQGMSINSGKLVAPALQVLLGGGILGNGAGRFADKVIKIPSRRGPDALRFILNDFEANANGQSFLEYYDAQGEKYFFELLKELSDVTNLTEADFVDWGNADNYVKAIGVGECAGVVIDLVTTLILEAKDKMTFAQEAFEDKKWSDAIYLAYAGFVNGAKALLLAENEKTNHHAGIIDLFDTVFTATDKIKLKSTFRELVYQINQNEPSEAFAKTYIQDATAFFEAIELYRAKDLANE</sequence>
<dbReference type="Gene3D" id="1.20.120.330">
    <property type="entry name" value="Nucleotidyltransferases domain 2"/>
    <property type="match status" value="1"/>
</dbReference>
<keyword evidence="10" id="KW-1185">Reference proteome</keyword>
<protein>
    <submittedName>
        <fullName evidence="9">HEPN domain-containing protein</fullName>
    </submittedName>
</protein>
<dbReference type="InterPro" id="IPR036136">
    <property type="entry name" value="Nit/Sulf_reduc_fer-like_dom_sf"/>
</dbReference>
<dbReference type="Pfam" id="PF03460">
    <property type="entry name" value="NIR_SIR_ferr"/>
    <property type="match status" value="2"/>
</dbReference>
<feature type="domain" description="Nitrite/Sulfite reductase ferredoxin-like" evidence="8">
    <location>
        <begin position="319"/>
        <end position="385"/>
    </location>
</feature>
<dbReference type="GO" id="GO:0051539">
    <property type="term" value="F:4 iron, 4 sulfur cluster binding"/>
    <property type="evidence" value="ECO:0007669"/>
    <property type="project" value="UniProtKB-KW"/>
</dbReference>
<proteinExistence type="predicted"/>
<dbReference type="PRINTS" id="PR00397">
    <property type="entry name" value="SIROHAEM"/>
</dbReference>
<gene>
    <name evidence="9" type="ORF">IR213_04980</name>
</gene>
<dbReference type="PANTHER" id="PTHR32439:SF9">
    <property type="entry name" value="BLR3264 PROTEIN"/>
    <property type="match status" value="1"/>
</dbReference>
<feature type="domain" description="Nitrite/sulphite reductase 4Fe-4S" evidence="7">
    <location>
        <begin position="395"/>
        <end position="515"/>
    </location>
</feature>
<dbReference type="SUPFAM" id="SSF55124">
    <property type="entry name" value="Nitrite/Sulfite reductase N-terminal domain-like"/>
    <property type="match status" value="2"/>
</dbReference>
<name>A0A930U9G1_9FLAO</name>
<reference evidence="9" key="1">
    <citation type="submission" date="2020-11" db="EMBL/GenBank/DDBJ databases">
        <title>Genome of Flavobacterium soyangense.</title>
        <authorList>
            <person name="Liu Q."/>
            <person name="Xin Y.-H."/>
        </authorList>
    </citation>
    <scope>NUCLEOTIDE SEQUENCE</scope>
    <source>
        <strain evidence="9">CGMCC 1.13493</strain>
    </source>
</reference>
<dbReference type="PANTHER" id="PTHR32439">
    <property type="entry name" value="FERREDOXIN--NITRITE REDUCTASE, CHLOROPLASTIC"/>
    <property type="match status" value="1"/>
</dbReference>
<dbReference type="GO" id="GO:0046872">
    <property type="term" value="F:metal ion binding"/>
    <property type="evidence" value="ECO:0007669"/>
    <property type="project" value="UniProtKB-KW"/>
</dbReference>
<dbReference type="RefSeq" id="WP_194311212.1">
    <property type="nucleotide sequence ID" value="NZ_JADHEC010000007.1"/>
</dbReference>
<evidence type="ECO:0000313" key="9">
    <source>
        <dbReference type="EMBL" id="MBF2707947.1"/>
    </source>
</evidence>
<dbReference type="InterPro" id="IPR006067">
    <property type="entry name" value="NO2/SO3_Rdtase_4Fe4S_dom"/>
</dbReference>